<name>A0ACB9TPV6_HOLOL</name>
<evidence type="ECO:0000313" key="1">
    <source>
        <dbReference type="EMBL" id="KAI4468953.1"/>
    </source>
</evidence>
<evidence type="ECO:0000313" key="2">
    <source>
        <dbReference type="Proteomes" id="UP001056778"/>
    </source>
</evidence>
<reference evidence="1" key="1">
    <citation type="submission" date="2022-04" db="EMBL/GenBank/DDBJ databases">
        <title>Chromosome-scale genome assembly of Holotrichia oblita Faldermann.</title>
        <authorList>
            <person name="Rongchong L."/>
        </authorList>
    </citation>
    <scope>NUCLEOTIDE SEQUENCE</scope>
    <source>
        <strain evidence="1">81SQS9</strain>
    </source>
</reference>
<sequence length="2089" mass="233675">MDVLSELRCRRAMDKVQVKREVQLDVQSLKQDNAQELCFVCGNKGHNYSQWLNVKPIPNKPTEPYFPFLESHEPPLGYVHKSDVAVQACYLCYTLLLQQWDAYERAARPHAERLYWLKRVDNGPYTGADMGLQGEYAAQVLGLSNEANVGTATPTARPPSQRNELGPIKIKTSPRPTQMTNPEREDREIVPEGALDLRHTSSSNRSSPVPSSIPVYHSQNSNSSTGTDILDLSMPDKNSATEVCYVCGDEFKRGSLDFIAAKQLPEAPTQPFYPSLMLHPRPSRSRPMDSLGRIQACSECQQHLVKQWHTFQNQGISHYERNYTLRKRQAPAIDTTTFICYTCALEYPSSSIRLLYCCQNAEKEPYFPFIQTLKAPPRASPISPQGMVQVCSICYKSIPQKHKVFSGDPSALVNNHVSITDVQYHNSNSSRPSTVKSPANSAGSDIRYKPYEISKSSIVTSKKKQAANELRQLAKANATNLRPISPTQDMNGQTCGQSYRCYICSGLFPRTQMEWLSTSPEGMNSHAMHFPCLRNVARTSENSCMDSHGRILSCTGCVNHLARQWDTFEAERIPLERRRYDIPRPDPTCTNGERGITPPSNYERCMVSNPGGSSIYCFQCGLHSEFTLARVVYSRPQGRNAPYFPVLLKHNSPPNAEQLREDGSALVCTFCYHSLVSQWRRYEAQPGAPPADRREYNSHDYCCYVCGIITYRKRVRALLIKDFPFLRFHPQPELSLLLENGDYAVVCLDCYETLRTQSLEYERWGLPLDKRQYNWITQPPPPEDSPEATIARLPSGQRSDKVVPQTFVTRPARKNCSPKSTERRSGTKTETVNQNSKAAVSANGSSKQRSSTGHAVPGPGPGTTQSQGSHSFAAALRNLAQQSVPGTNEHSSSSQATSTEPLRRDSVHVTGAPTSSEKSSKLSSDIPVFGVGSTANVRPPETRLPSATDRYPSDVRSGFQPYRPEERIPQLPVGLDVPGYSPYPYPSMLLDEQLYLERMGLLRPPWTPLGPAYIPYMLPSAATSMPLYMHERLKLEEEHRQRLTRKDEQAEREQQQLELQLQQQREREQREKERVQREREKAQTRISPHVPPSHLPSQPPLMLPMLHPGSMLPPKDIYPSPLSLASTRQSPLSAGLLPPGPLPTQPYPIPRSSPSLQRHSPHSSVHPISSTTLPHTSPYTLNLSQPQRHSPVIQPSGPLINNTLAPQATATSQAPPPTPPRVSPKPPTPKPVAKMSTSSTPSASASLPVSTVSSTVIPSTAADSSIGSTCHPPPTSVSAKVPSEEVLPAATAVSSAARKPPIAANHLHPAITTTTTNTTTNTTAADIPRICERKSSPDEVKPQTDNSPKSKISYKCKMYNIESIVNCHKKINNPPLDQPSDANIKAKQVMNSVDARKPQIPVEITNKNDVINLDRHKESVIKFSEHQINNKLSSGEIVTDIAQVDNSNIKEANIKYEAEPTQNVNTNDLIVSSLDDVKPNIVNVVHKVNDIISSDVKHALTPLNIVSQQTHSPQLPIPSPNYPVQTQVIQTADIPPNPLQSSSNNCSLSGNPLHLRDEKVQSNTCTQILPNTYVPIINNNYITSPHSTSQNNVGKNNNCAASHSVLLNGQQNDMLKGKIDKARATWHKTLKSVEYSKKETKIIQQPTVENVESEPIKNNTIDATKMLSTTNIQVGNNGKNYINVSVPKTNINNKDGNNGFTVLNVPNLNFQPPLKKPKLSKIDIATMRKKLRREKRLKLSNSRVIKESINKNDNLGKCEMTDFGIRVYGYSDSSNSSVYSTSDYDSEFSDIDVSIVSGPPLKLDDKPEKLSFLRVFGLTTHKEKSNIELSKIERRKWQENWSYAVDRDKDTVLDLPVPSTSPSALTATKDYQHKIHFLNNFGLRTVPPSTRNDMENNWMKVIEERIKRDGQSKLTNYCLKSHKTIVESNSKEKQLNRVRLNGILEHTSAATPITNNVHIPKKEEPQPQQQLERIQTQSYCVPLTMVLVKKPVDEKCVQTESEKMKSDWPGVQEVMALYHKYANERSIEIKTLRKRCEKLKKDVQVKQAETKYLERKHRELHSKNFISEQERNRLQNAIDHLTNIINALR</sequence>
<proteinExistence type="predicted"/>
<accession>A0ACB9TPV6</accession>
<dbReference type="Proteomes" id="UP001056778">
    <property type="component" value="Chromosome 2"/>
</dbReference>
<dbReference type="EMBL" id="CM043016">
    <property type="protein sequence ID" value="KAI4468953.1"/>
    <property type="molecule type" value="Genomic_DNA"/>
</dbReference>
<organism evidence="1 2">
    <name type="scientific">Holotrichia oblita</name>
    <name type="common">Chafer beetle</name>
    <dbReference type="NCBI Taxonomy" id="644536"/>
    <lineage>
        <taxon>Eukaryota</taxon>
        <taxon>Metazoa</taxon>
        <taxon>Ecdysozoa</taxon>
        <taxon>Arthropoda</taxon>
        <taxon>Hexapoda</taxon>
        <taxon>Insecta</taxon>
        <taxon>Pterygota</taxon>
        <taxon>Neoptera</taxon>
        <taxon>Endopterygota</taxon>
        <taxon>Coleoptera</taxon>
        <taxon>Polyphaga</taxon>
        <taxon>Scarabaeiformia</taxon>
        <taxon>Scarabaeidae</taxon>
        <taxon>Melolonthinae</taxon>
        <taxon>Holotrichia</taxon>
    </lineage>
</organism>
<comment type="caution">
    <text evidence="1">The sequence shown here is derived from an EMBL/GenBank/DDBJ whole genome shotgun (WGS) entry which is preliminary data.</text>
</comment>
<protein>
    <submittedName>
        <fullName evidence="1">Plexus isoform a</fullName>
    </submittedName>
</protein>
<keyword evidence="2" id="KW-1185">Reference proteome</keyword>
<gene>
    <name evidence="1" type="ORF">MML48_2g00002958</name>
</gene>